<comment type="subcellular location">
    <subcellularLocation>
        <location evidence="1">Periplasm</location>
    </subcellularLocation>
</comment>
<sequence length="367" mass="37061">MLKTSTLSRIAASALIASVAFAPGAFAANKPAPKPVTKTTAKPVAKPVAAPSGPCAIVTPAPTMQTIKIAGTQINTTAAVLAADKANCFAKYGIKLAWTDAFPAPGVALTALAGGSIEVTYAPTVPIINFVVNAGLKAKILAPGDGYAPGQQAKILDSGTSKMNDDTAVLVKTGGSIKSWADLEGKTVAVPARKAQLEVTIAAKVREDGGDPSKVKFLALGMPDMAAAIKKGDIDAGGVVEPFGTSGLADGLTLLGFPAAGFFNDGGAVGVWLATDAWASAHRDLALAFQKAMSESNAWAAAPANLSKVRAEIPKITGVTAAEAAASNIPFLPTAAVTASDISSVATKMNFLGYISKKVDAASLLFK</sequence>
<dbReference type="EMBL" id="CAEZXB010000012">
    <property type="protein sequence ID" value="CAB4676453.1"/>
    <property type="molecule type" value="Genomic_DNA"/>
</dbReference>
<reference evidence="5" key="1">
    <citation type="submission" date="2020-05" db="EMBL/GenBank/DDBJ databases">
        <authorList>
            <person name="Chiriac C."/>
            <person name="Salcher M."/>
            <person name="Ghai R."/>
            <person name="Kavagutti S V."/>
        </authorList>
    </citation>
    <scope>NUCLEOTIDE SEQUENCE</scope>
</reference>
<accession>A0A6J6MW08</accession>
<dbReference type="SUPFAM" id="SSF53850">
    <property type="entry name" value="Periplasmic binding protein-like II"/>
    <property type="match status" value="1"/>
</dbReference>
<comment type="similarity">
    <text evidence="2">Belongs to the bacterial solute-binding protein SsuA/TauA family.</text>
</comment>
<evidence type="ECO:0000256" key="3">
    <source>
        <dbReference type="ARBA" id="ARBA00022729"/>
    </source>
</evidence>
<dbReference type="InterPro" id="IPR015168">
    <property type="entry name" value="SsuA/THI5"/>
</dbReference>
<keyword evidence="3" id="KW-0732">Signal</keyword>
<dbReference type="AlphaFoldDB" id="A0A6J6MW08"/>
<evidence type="ECO:0000256" key="2">
    <source>
        <dbReference type="ARBA" id="ARBA00010742"/>
    </source>
</evidence>
<evidence type="ECO:0000256" key="1">
    <source>
        <dbReference type="ARBA" id="ARBA00004418"/>
    </source>
</evidence>
<organism evidence="5">
    <name type="scientific">freshwater metagenome</name>
    <dbReference type="NCBI Taxonomy" id="449393"/>
    <lineage>
        <taxon>unclassified sequences</taxon>
        <taxon>metagenomes</taxon>
        <taxon>ecological metagenomes</taxon>
    </lineage>
</organism>
<evidence type="ECO:0000313" key="5">
    <source>
        <dbReference type="EMBL" id="CAB4676453.1"/>
    </source>
</evidence>
<dbReference type="Pfam" id="PF09084">
    <property type="entry name" value="NMT1"/>
    <property type="match status" value="1"/>
</dbReference>
<dbReference type="PANTHER" id="PTHR30024:SF47">
    <property type="entry name" value="TAURINE-BINDING PERIPLASMIC PROTEIN"/>
    <property type="match status" value="1"/>
</dbReference>
<proteinExistence type="inferred from homology"/>
<protein>
    <submittedName>
        <fullName evidence="5">Unannotated protein</fullName>
    </submittedName>
</protein>
<dbReference type="Gene3D" id="3.40.190.10">
    <property type="entry name" value="Periplasmic binding protein-like II"/>
    <property type="match status" value="2"/>
</dbReference>
<dbReference type="PANTHER" id="PTHR30024">
    <property type="entry name" value="ALIPHATIC SULFONATES-BINDING PROTEIN-RELATED"/>
    <property type="match status" value="1"/>
</dbReference>
<evidence type="ECO:0000259" key="4">
    <source>
        <dbReference type="Pfam" id="PF09084"/>
    </source>
</evidence>
<name>A0A6J6MW08_9ZZZZ</name>
<gene>
    <name evidence="5" type="ORF">UFOPK2342_00815</name>
</gene>
<dbReference type="GO" id="GO:0042597">
    <property type="term" value="C:periplasmic space"/>
    <property type="evidence" value="ECO:0007669"/>
    <property type="project" value="UniProtKB-SubCell"/>
</dbReference>
<feature type="domain" description="SsuA/THI5-like" evidence="4">
    <location>
        <begin position="166"/>
        <end position="302"/>
    </location>
</feature>